<protein>
    <submittedName>
        <fullName evidence="9">Putative L,D-transpeptidase YafK</fullName>
        <ecNumber evidence="9">2.-.-.-</ecNumber>
    </submittedName>
</protein>
<name>A0A0U5L1Z8_9GAMM</name>
<dbReference type="PROSITE" id="PS52029">
    <property type="entry name" value="LD_TPASE"/>
    <property type="match status" value="1"/>
</dbReference>
<dbReference type="STRING" id="1619313.EM595_0873"/>
<keyword evidence="3 9" id="KW-0808">Transferase</keyword>
<comment type="similarity">
    <text evidence="2">Belongs to the YkuD family.</text>
</comment>
<dbReference type="Proteomes" id="UP000059419">
    <property type="component" value="Chromosome 1"/>
</dbReference>
<dbReference type="EC" id="2.-.-.-" evidence="9"/>
<dbReference type="GO" id="GO:0008360">
    <property type="term" value="P:regulation of cell shape"/>
    <property type="evidence" value="ECO:0007669"/>
    <property type="project" value="UniProtKB-UniRule"/>
</dbReference>
<sequence>MQVTDAFRRCSSTLFFKGNTMGKIALLFAMILLPALSWAMTPEPVQPLAPVSKELKKQLLGTPVYIQIFKEERTLELYGKIGNEFRLLDSYRICNFSGGLGPKRRQGDFKSPEGFYSVKLNQLKPDSRFYRAINIGFPNQYDREQGYNGSYLMIHGNCVSVGCYAMTDAKMDEIFSFVDAALRNGQPEVAVSIYPFRMTDSNLQRHRNSVYAAFWKQLQPGYAWFVKYRQPPHVAVNAGQYVMNNSNSSGTFLPDSEAASRSFLALTQTK</sequence>
<dbReference type="GO" id="GO:0004180">
    <property type="term" value="F:carboxypeptidase activity"/>
    <property type="evidence" value="ECO:0007669"/>
    <property type="project" value="UniProtKB-ARBA"/>
</dbReference>
<organism evidence="9 10">
    <name type="scientific">Duffyella gerundensis</name>
    <dbReference type="NCBI Taxonomy" id="1619313"/>
    <lineage>
        <taxon>Bacteria</taxon>
        <taxon>Pseudomonadati</taxon>
        <taxon>Pseudomonadota</taxon>
        <taxon>Gammaproteobacteria</taxon>
        <taxon>Enterobacterales</taxon>
        <taxon>Erwiniaceae</taxon>
        <taxon>Duffyella</taxon>
    </lineage>
</organism>
<dbReference type="PATRIC" id="fig|1619313.3.peg.910"/>
<dbReference type="Pfam" id="PF03734">
    <property type="entry name" value="YkuD"/>
    <property type="match status" value="1"/>
</dbReference>
<evidence type="ECO:0000256" key="7">
    <source>
        <dbReference type="PROSITE-ProRule" id="PRU01373"/>
    </source>
</evidence>
<evidence type="ECO:0000256" key="5">
    <source>
        <dbReference type="ARBA" id="ARBA00022984"/>
    </source>
</evidence>
<dbReference type="GO" id="GO:0009252">
    <property type="term" value="P:peptidoglycan biosynthetic process"/>
    <property type="evidence" value="ECO:0007669"/>
    <property type="project" value="UniProtKB-UniPathway"/>
</dbReference>
<comment type="pathway">
    <text evidence="1 7">Cell wall biogenesis; peptidoglycan biosynthesis.</text>
</comment>
<evidence type="ECO:0000256" key="1">
    <source>
        <dbReference type="ARBA" id="ARBA00004752"/>
    </source>
</evidence>
<dbReference type="UniPathway" id="UPA00219"/>
<feature type="active site" description="Nucleophile" evidence="7">
    <location>
        <position position="163"/>
    </location>
</feature>
<evidence type="ECO:0000313" key="9">
    <source>
        <dbReference type="EMBL" id="CUU23109.1"/>
    </source>
</evidence>
<dbReference type="GO" id="GO:0016740">
    <property type="term" value="F:transferase activity"/>
    <property type="evidence" value="ECO:0007669"/>
    <property type="project" value="UniProtKB-KW"/>
</dbReference>
<keyword evidence="4 7" id="KW-0133">Cell shape</keyword>
<evidence type="ECO:0000259" key="8">
    <source>
        <dbReference type="PROSITE" id="PS52029"/>
    </source>
</evidence>
<evidence type="ECO:0000256" key="4">
    <source>
        <dbReference type="ARBA" id="ARBA00022960"/>
    </source>
</evidence>
<evidence type="ECO:0000256" key="3">
    <source>
        <dbReference type="ARBA" id="ARBA00022679"/>
    </source>
</evidence>
<evidence type="ECO:0000256" key="6">
    <source>
        <dbReference type="ARBA" id="ARBA00023316"/>
    </source>
</evidence>
<feature type="active site" description="Proton donor/acceptor" evidence="7">
    <location>
        <position position="155"/>
    </location>
</feature>
<proteinExistence type="inferred from homology"/>
<dbReference type="GO" id="GO:0071555">
    <property type="term" value="P:cell wall organization"/>
    <property type="evidence" value="ECO:0007669"/>
    <property type="project" value="UniProtKB-UniRule"/>
</dbReference>
<dbReference type="SUPFAM" id="SSF141523">
    <property type="entry name" value="L,D-transpeptidase catalytic domain-like"/>
    <property type="match status" value="1"/>
</dbReference>
<dbReference type="KEGG" id="ege:EM595_0873"/>
<reference evidence="10" key="1">
    <citation type="submission" date="2015-11" db="EMBL/GenBank/DDBJ databases">
        <authorList>
            <person name="Blom J."/>
        </authorList>
    </citation>
    <scope>NUCLEOTIDE SEQUENCE [LARGE SCALE GENOMIC DNA]</scope>
</reference>
<keyword evidence="5 7" id="KW-0573">Peptidoglycan synthesis</keyword>
<dbReference type="InterPro" id="IPR005490">
    <property type="entry name" value="LD_TPept_cat_dom"/>
</dbReference>
<evidence type="ECO:0000313" key="10">
    <source>
        <dbReference type="Proteomes" id="UP000059419"/>
    </source>
</evidence>
<evidence type="ECO:0000256" key="2">
    <source>
        <dbReference type="ARBA" id="ARBA00005992"/>
    </source>
</evidence>
<dbReference type="CDD" id="cd16913">
    <property type="entry name" value="YkuD_like"/>
    <property type="match status" value="1"/>
</dbReference>
<keyword evidence="10" id="KW-1185">Reference proteome</keyword>
<dbReference type="AlphaFoldDB" id="A0A0U5L1Z8"/>
<accession>A0A0U5L1Z8</accession>
<feature type="domain" description="L,D-TPase catalytic" evidence="8">
    <location>
        <begin position="64"/>
        <end position="194"/>
    </location>
</feature>
<dbReference type="EMBL" id="LN907827">
    <property type="protein sequence ID" value="CUU23109.1"/>
    <property type="molecule type" value="Genomic_DNA"/>
</dbReference>
<keyword evidence="6 7" id="KW-0961">Cell wall biogenesis/degradation</keyword>
<dbReference type="InterPro" id="IPR038063">
    <property type="entry name" value="Transpep_catalytic_dom"/>
</dbReference>
<dbReference type="PANTHER" id="PTHR36699:SF1">
    <property type="entry name" value="L,D-TRANSPEPTIDASE YAFK-RELATED"/>
    <property type="match status" value="1"/>
</dbReference>
<dbReference type="NCBIfam" id="NF040599">
    <property type="entry name" value="LdtF_DpaA_YafK"/>
    <property type="match status" value="1"/>
</dbReference>
<gene>
    <name evidence="9" type="primary">yafK</name>
    <name evidence="9" type="ORF">EM595_0873</name>
</gene>
<dbReference type="PANTHER" id="PTHR36699">
    <property type="entry name" value="LD-TRANSPEPTIDASE"/>
    <property type="match status" value="1"/>
</dbReference>